<keyword evidence="3" id="KW-1185">Reference proteome</keyword>
<comment type="caution">
    <text evidence="2">The sequence shown here is derived from an EMBL/GenBank/DDBJ whole genome shotgun (WGS) entry which is preliminary data.</text>
</comment>
<reference evidence="3" key="1">
    <citation type="journal article" date="2019" name="Int. J. Syst. Evol. Microbiol.">
        <title>The Global Catalogue of Microorganisms (GCM) 10K type strain sequencing project: providing services to taxonomists for standard genome sequencing and annotation.</title>
        <authorList>
            <consortium name="The Broad Institute Genomics Platform"/>
            <consortium name="The Broad Institute Genome Sequencing Center for Infectious Disease"/>
            <person name="Wu L."/>
            <person name="Ma J."/>
        </authorList>
    </citation>
    <scope>NUCLEOTIDE SEQUENCE [LARGE SCALE GENOMIC DNA]</scope>
    <source>
        <strain evidence="3">CGMCC 4.7682</strain>
    </source>
</reference>
<dbReference type="Proteomes" id="UP001595764">
    <property type="component" value="Unassembled WGS sequence"/>
</dbReference>
<evidence type="ECO:0000256" key="1">
    <source>
        <dbReference type="SAM" id="MobiDB-lite"/>
    </source>
</evidence>
<accession>A0ABV7QTN9</accession>
<proteinExistence type="predicted"/>
<organism evidence="2 3">
    <name type="scientific">Amycolatopsis halotolerans</name>
    <dbReference type="NCBI Taxonomy" id="330083"/>
    <lineage>
        <taxon>Bacteria</taxon>
        <taxon>Bacillati</taxon>
        <taxon>Actinomycetota</taxon>
        <taxon>Actinomycetes</taxon>
        <taxon>Pseudonocardiales</taxon>
        <taxon>Pseudonocardiaceae</taxon>
        <taxon>Amycolatopsis</taxon>
    </lineage>
</organism>
<dbReference type="RefSeq" id="WP_377869747.1">
    <property type="nucleotide sequence ID" value="NZ_JBHMAY010000015.1"/>
</dbReference>
<feature type="region of interest" description="Disordered" evidence="1">
    <location>
        <begin position="1"/>
        <end position="43"/>
    </location>
</feature>
<feature type="compositionally biased region" description="Basic and acidic residues" evidence="1">
    <location>
        <begin position="18"/>
        <end position="35"/>
    </location>
</feature>
<dbReference type="EMBL" id="JBHRWI010000051">
    <property type="protein sequence ID" value="MFC3515489.1"/>
    <property type="molecule type" value="Genomic_DNA"/>
</dbReference>
<protein>
    <submittedName>
        <fullName evidence="2">Uncharacterized protein</fullName>
    </submittedName>
</protein>
<evidence type="ECO:0000313" key="3">
    <source>
        <dbReference type="Proteomes" id="UP001595764"/>
    </source>
</evidence>
<evidence type="ECO:0000313" key="2">
    <source>
        <dbReference type="EMBL" id="MFC3515489.1"/>
    </source>
</evidence>
<sequence>MSRETSGTEGAGMLAEAAARRFVESTPADRAERRAAAAAHSAS</sequence>
<name>A0ABV7QTN9_9PSEU</name>
<gene>
    <name evidence="2" type="ORF">ACFORO_35350</name>
</gene>